<keyword evidence="2" id="KW-1185">Reference proteome</keyword>
<dbReference type="EMBL" id="JBBNAF010000001">
    <property type="protein sequence ID" value="KAK9169781.1"/>
    <property type="molecule type" value="Genomic_DNA"/>
</dbReference>
<evidence type="ECO:0000313" key="2">
    <source>
        <dbReference type="Proteomes" id="UP001420932"/>
    </source>
</evidence>
<accession>A0AAP0QBD8</accession>
<reference evidence="1 2" key="1">
    <citation type="submission" date="2024-01" db="EMBL/GenBank/DDBJ databases">
        <title>Genome assemblies of Stephania.</title>
        <authorList>
            <person name="Yang L."/>
        </authorList>
    </citation>
    <scope>NUCLEOTIDE SEQUENCE [LARGE SCALE GENOMIC DNA]</scope>
    <source>
        <strain evidence="1">YNDBR</strain>
        <tissue evidence="1">Leaf</tissue>
    </source>
</reference>
<proteinExistence type="predicted"/>
<protein>
    <submittedName>
        <fullName evidence="1">Uncharacterized protein</fullName>
    </submittedName>
</protein>
<gene>
    <name evidence="1" type="ORF">Syun_001921</name>
</gene>
<comment type="caution">
    <text evidence="1">The sequence shown here is derived from an EMBL/GenBank/DDBJ whole genome shotgun (WGS) entry which is preliminary data.</text>
</comment>
<dbReference type="Proteomes" id="UP001420932">
    <property type="component" value="Unassembled WGS sequence"/>
</dbReference>
<evidence type="ECO:0000313" key="1">
    <source>
        <dbReference type="EMBL" id="KAK9169781.1"/>
    </source>
</evidence>
<organism evidence="1 2">
    <name type="scientific">Stephania yunnanensis</name>
    <dbReference type="NCBI Taxonomy" id="152371"/>
    <lineage>
        <taxon>Eukaryota</taxon>
        <taxon>Viridiplantae</taxon>
        <taxon>Streptophyta</taxon>
        <taxon>Embryophyta</taxon>
        <taxon>Tracheophyta</taxon>
        <taxon>Spermatophyta</taxon>
        <taxon>Magnoliopsida</taxon>
        <taxon>Ranunculales</taxon>
        <taxon>Menispermaceae</taxon>
        <taxon>Menispermoideae</taxon>
        <taxon>Cissampelideae</taxon>
        <taxon>Stephania</taxon>
    </lineage>
</organism>
<sequence length="52" mass="5759">MLVFIGLKVNIENFTFFSLQSCLYGRSILLAFHSIPFLYAAATSSRTGEIGI</sequence>
<name>A0AAP0QBD8_9MAGN</name>
<dbReference type="AlphaFoldDB" id="A0AAP0QBD8"/>